<evidence type="ECO:0000313" key="2">
    <source>
        <dbReference type="EMBL" id="KAF8396775.1"/>
    </source>
</evidence>
<evidence type="ECO:0000256" key="1">
    <source>
        <dbReference type="SAM" id="MobiDB-lite"/>
    </source>
</evidence>
<dbReference type="EMBL" id="JABCRI010000012">
    <property type="protein sequence ID" value="KAF8396775.1"/>
    <property type="molecule type" value="Genomic_DNA"/>
</dbReference>
<comment type="caution">
    <text evidence="2">The sequence shown here is derived from an EMBL/GenBank/DDBJ whole genome shotgun (WGS) entry which is preliminary data.</text>
</comment>
<evidence type="ECO:0000313" key="3">
    <source>
        <dbReference type="Proteomes" id="UP000655225"/>
    </source>
</evidence>
<dbReference type="OrthoDB" id="1938258at2759"/>
<name>A0A834YZI2_TETSI</name>
<feature type="region of interest" description="Disordered" evidence="1">
    <location>
        <begin position="1"/>
        <end position="21"/>
    </location>
</feature>
<proteinExistence type="predicted"/>
<keyword evidence="3" id="KW-1185">Reference proteome</keyword>
<reference evidence="2 3" key="1">
    <citation type="submission" date="2020-04" db="EMBL/GenBank/DDBJ databases">
        <title>Plant Genome Project.</title>
        <authorList>
            <person name="Zhang R.-G."/>
        </authorList>
    </citation>
    <scope>NUCLEOTIDE SEQUENCE [LARGE SCALE GENOMIC DNA]</scope>
    <source>
        <strain evidence="2">YNK0</strain>
        <tissue evidence="2">Leaf</tissue>
    </source>
</reference>
<dbReference type="AlphaFoldDB" id="A0A834YZI2"/>
<protein>
    <submittedName>
        <fullName evidence="2">Uncharacterized protein</fullName>
    </submittedName>
</protein>
<gene>
    <name evidence="2" type="ORF">HHK36_018407</name>
</gene>
<organism evidence="2 3">
    <name type="scientific">Tetracentron sinense</name>
    <name type="common">Spur-leaf</name>
    <dbReference type="NCBI Taxonomy" id="13715"/>
    <lineage>
        <taxon>Eukaryota</taxon>
        <taxon>Viridiplantae</taxon>
        <taxon>Streptophyta</taxon>
        <taxon>Embryophyta</taxon>
        <taxon>Tracheophyta</taxon>
        <taxon>Spermatophyta</taxon>
        <taxon>Magnoliopsida</taxon>
        <taxon>Trochodendrales</taxon>
        <taxon>Trochodendraceae</taxon>
        <taxon>Tetracentron</taxon>
    </lineage>
</organism>
<dbReference type="OMA" id="VKDFEWP"/>
<accession>A0A834YZI2</accession>
<sequence>MLETSRAEEEGSSPLATVEEIQRRLVRPSSLTSPISTIKSRNSCSDDVEGRCSSQFQMSLTEIGRKGEEDEREMAKRKLEDYLDPVLLSAISSKLKRKQYGGETKLTRISTDFEWPVEELKAFMDESRIEKRRKWISKAAVDLNADLEEAIVEEDEEPSTPFRRFEETVLKLFKE</sequence>
<dbReference type="Proteomes" id="UP000655225">
    <property type="component" value="Unassembled WGS sequence"/>
</dbReference>